<proteinExistence type="predicted"/>
<sequence>MQQQEEEILTRLAAAVAAGQAPDSDEGRAIAQLHHSWLCHSIHACPPATHKGLAALYVQDERFTAYYDKARPGCAAFLHDAVLALYR</sequence>
<dbReference type="EMBL" id="VSSQ01045485">
    <property type="protein sequence ID" value="MPM99389.1"/>
    <property type="molecule type" value="Genomic_DNA"/>
</dbReference>
<protein>
    <submittedName>
        <fullName evidence="2">HTH-type transcriptional activator TipA</fullName>
    </submittedName>
</protein>
<dbReference type="AlphaFoldDB" id="A0A645EDH1"/>
<dbReference type="InterPro" id="IPR036244">
    <property type="entry name" value="TipA-like_antibiotic-bd"/>
</dbReference>
<dbReference type="Gene3D" id="1.10.490.50">
    <property type="entry name" value="Antibiotic binding domain of TipA-like multidrug resistance regulators"/>
    <property type="match status" value="1"/>
</dbReference>
<evidence type="ECO:0000259" key="1">
    <source>
        <dbReference type="Pfam" id="PF07739"/>
    </source>
</evidence>
<reference evidence="2" key="1">
    <citation type="submission" date="2019-08" db="EMBL/GenBank/DDBJ databases">
        <authorList>
            <person name="Kucharzyk K."/>
            <person name="Murdoch R.W."/>
            <person name="Higgins S."/>
            <person name="Loffler F."/>
        </authorList>
    </citation>
    <scope>NUCLEOTIDE SEQUENCE</scope>
</reference>
<gene>
    <name evidence="2" type="primary">tipA_1</name>
    <name evidence="2" type="ORF">SDC9_146580</name>
</gene>
<name>A0A645EDH1_9ZZZZ</name>
<dbReference type="SUPFAM" id="SSF89082">
    <property type="entry name" value="Antibiotic binding domain of TipA-like multidrug resistance regulators"/>
    <property type="match status" value="1"/>
</dbReference>
<comment type="caution">
    <text evidence="2">The sequence shown here is derived from an EMBL/GenBank/DDBJ whole genome shotgun (WGS) entry which is preliminary data.</text>
</comment>
<organism evidence="2">
    <name type="scientific">bioreactor metagenome</name>
    <dbReference type="NCBI Taxonomy" id="1076179"/>
    <lineage>
        <taxon>unclassified sequences</taxon>
        <taxon>metagenomes</taxon>
        <taxon>ecological metagenomes</taxon>
    </lineage>
</organism>
<dbReference type="Pfam" id="PF07739">
    <property type="entry name" value="TipAS"/>
    <property type="match status" value="1"/>
</dbReference>
<dbReference type="InterPro" id="IPR012925">
    <property type="entry name" value="TipAS_dom"/>
</dbReference>
<feature type="domain" description="TipAS antibiotic-recognition" evidence="1">
    <location>
        <begin position="1"/>
        <end position="84"/>
    </location>
</feature>
<evidence type="ECO:0000313" key="2">
    <source>
        <dbReference type="EMBL" id="MPM99389.1"/>
    </source>
</evidence>
<accession>A0A645EDH1</accession>